<dbReference type="OrthoDB" id="21418at2759"/>
<sequence length="360" mass="37306">MDLSNLNASLDPDVADAERDIGDKFRAAAASITSLYRSSLAVTKQGYNAGYSTALKDMLSMVQSSIGEGQDSAQTLSRLMDWADARQAAISVFAADEAEDTPPPRPRSNPISRQSHLAPNRPSSAPAFDHSGANSNANSMSVFIGNSVEGSDGQSESSTPHRLMDTTTYQPTPNMLSSPLNYSSGQPNPSTMASTAGSLSQSSLLVPTTKPSRGQPIRYANPAPSHSSQSINPSSSSLTSSTFNPSLPSLPIISTSAPLAFSSSGPAQNYPIGSKRPIVENMDVEIPSDGSNAFGPSFNSNPGLGLVRAQSQRSVKRRSMGLRDGGKEGKDEEEKGGGGGGGKKGGRRHGHGHGGASAGV</sequence>
<organism evidence="2 3">
    <name type="scientific">Cryptococcus deneoformans (strain JEC21 / ATCC MYA-565)</name>
    <name type="common">Cryptococcus neoformans var. neoformans serotype D</name>
    <dbReference type="NCBI Taxonomy" id="214684"/>
    <lineage>
        <taxon>Eukaryota</taxon>
        <taxon>Fungi</taxon>
        <taxon>Dikarya</taxon>
        <taxon>Basidiomycota</taxon>
        <taxon>Agaricomycotina</taxon>
        <taxon>Tremellomycetes</taxon>
        <taxon>Tremellales</taxon>
        <taxon>Cryptococcaceae</taxon>
        <taxon>Cryptococcus</taxon>
        <taxon>Cryptococcus neoformans species complex</taxon>
    </lineage>
</organism>
<feature type="compositionally biased region" description="Polar residues" evidence="1">
    <location>
        <begin position="148"/>
        <end position="212"/>
    </location>
</feature>
<feature type="region of interest" description="Disordered" evidence="1">
    <location>
        <begin position="285"/>
        <end position="360"/>
    </location>
</feature>
<evidence type="ECO:0000256" key="1">
    <source>
        <dbReference type="SAM" id="MobiDB-lite"/>
    </source>
</evidence>
<feature type="compositionally biased region" description="Low complexity" evidence="1">
    <location>
        <begin position="224"/>
        <end position="243"/>
    </location>
</feature>
<dbReference type="PANTHER" id="PTHR38645:SF1">
    <property type="entry name" value="YALI0F12243P"/>
    <property type="match status" value="1"/>
</dbReference>
<dbReference type="eggNOG" id="ENOG502SDHK">
    <property type="taxonomic scope" value="Eukaryota"/>
</dbReference>
<dbReference type="Pfam" id="PF15251">
    <property type="entry name" value="TAPR1-like"/>
    <property type="match status" value="1"/>
</dbReference>
<dbReference type="RefSeq" id="XP_568198.1">
    <property type="nucleotide sequence ID" value="XM_568198.1"/>
</dbReference>
<keyword evidence="3" id="KW-1185">Reference proteome</keyword>
<dbReference type="Proteomes" id="UP000002149">
    <property type="component" value="Chromosome 12"/>
</dbReference>
<dbReference type="InParanoid" id="Q5K863"/>
<dbReference type="EMBL" id="AE017352">
    <property type="protein sequence ID" value="AAW46681.1"/>
    <property type="molecule type" value="Genomic_DNA"/>
</dbReference>
<proteinExistence type="predicted"/>
<feature type="region of interest" description="Disordered" evidence="1">
    <location>
        <begin position="94"/>
        <end position="243"/>
    </location>
</feature>
<accession>Q5K863</accession>
<dbReference type="VEuPathDB" id="FungiDB:CNL06810"/>
<dbReference type="AlphaFoldDB" id="Q5K863"/>
<feature type="compositionally biased region" description="Polar residues" evidence="1">
    <location>
        <begin position="132"/>
        <end position="141"/>
    </location>
</feature>
<dbReference type="PANTHER" id="PTHR38645">
    <property type="entry name" value="CHROMOSOME 9, WHOLE GENOME SHOTGUN SEQUENCE"/>
    <property type="match status" value="1"/>
</dbReference>
<reference evidence="2 3" key="1">
    <citation type="journal article" date="2005" name="Science">
        <title>The genome of the basidiomycetous yeast and human pathogen Cryptococcus neoformans.</title>
        <authorList>
            <person name="Loftus B.J."/>
            <person name="Fung E."/>
            <person name="Roncaglia P."/>
            <person name="Rowley D."/>
            <person name="Amedeo P."/>
            <person name="Bruno D."/>
            <person name="Vamathevan J."/>
            <person name="Miranda M."/>
            <person name="Anderson I.J."/>
            <person name="Fraser J.A."/>
            <person name="Allen J.E."/>
            <person name="Bosdet I.E."/>
            <person name="Brent M.R."/>
            <person name="Chiu R."/>
            <person name="Doering T.L."/>
            <person name="Donlin M.J."/>
            <person name="D'Souza C.A."/>
            <person name="Fox D.S."/>
            <person name="Grinberg V."/>
            <person name="Fu J."/>
            <person name="Fukushima M."/>
            <person name="Haas B.J."/>
            <person name="Huang J.C."/>
            <person name="Janbon G."/>
            <person name="Jones S.J."/>
            <person name="Koo H.L."/>
            <person name="Krzywinski M.I."/>
            <person name="Kwon-Chung J.K."/>
            <person name="Lengeler K.B."/>
            <person name="Maiti R."/>
            <person name="Marra M.A."/>
            <person name="Marra R.E."/>
            <person name="Mathewson C.A."/>
            <person name="Mitchell T.G."/>
            <person name="Pertea M."/>
            <person name="Riggs F.R."/>
            <person name="Salzberg S.L."/>
            <person name="Schein J.E."/>
            <person name="Shvartsbeyn A."/>
            <person name="Shin H."/>
            <person name="Shumway M."/>
            <person name="Specht C.A."/>
            <person name="Suh B.B."/>
            <person name="Tenney A."/>
            <person name="Utterback T.R."/>
            <person name="Wickes B.L."/>
            <person name="Wortman J.R."/>
            <person name="Wye N.H."/>
            <person name="Kronstad J.W."/>
            <person name="Lodge J.K."/>
            <person name="Heitman J."/>
            <person name="Davis R.W."/>
            <person name="Fraser C.M."/>
            <person name="Hyman R.W."/>
        </authorList>
    </citation>
    <scope>NUCLEOTIDE SEQUENCE [LARGE SCALE GENOMIC DNA]</scope>
    <source>
        <strain evidence="3">JEC21 / ATCC MYA-565</strain>
    </source>
</reference>
<name>Q5K863_CRYD1</name>
<feature type="compositionally biased region" description="Basic and acidic residues" evidence="1">
    <location>
        <begin position="324"/>
        <end position="336"/>
    </location>
</feature>
<dbReference type="HOGENOM" id="CLU_771641_0_0_1"/>
<protein>
    <submittedName>
        <fullName evidence="2">Uncharacterized protein</fullName>
    </submittedName>
</protein>
<gene>
    <name evidence="2" type="ordered locus">CNL06810</name>
</gene>
<dbReference type="OMA" id="KRRHAVM"/>
<evidence type="ECO:0000313" key="3">
    <source>
        <dbReference type="Proteomes" id="UP000002149"/>
    </source>
</evidence>
<dbReference type="KEGG" id="cne:CNL06810"/>
<dbReference type="InterPro" id="IPR029196">
    <property type="entry name" value="HAPSTR1-like"/>
</dbReference>
<dbReference type="PaxDb" id="214684-Q5K863"/>
<dbReference type="GeneID" id="3254861"/>
<evidence type="ECO:0000313" key="2">
    <source>
        <dbReference type="EMBL" id="AAW46681.1"/>
    </source>
</evidence>